<feature type="repeat" description="Pumilio" evidence="2">
    <location>
        <begin position="613"/>
        <end position="648"/>
    </location>
</feature>
<feature type="compositionally biased region" description="Low complexity" evidence="3">
    <location>
        <begin position="219"/>
        <end position="228"/>
    </location>
</feature>
<feature type="compositionally biased region" description="Basic and acidic residues" evidence="3">
    <location>
        <begin position="81"/>
        <end position="130"/>
    </location>
</feature>
<dbReference type="Gene3D" id="1.25.10.10">
    <property type="entry name" value="Leucine-rich Repeat Variant"/>
    <property type="match status" value="1"/>
</dbReference>
<organism evidence="5 6">
    <name type="scientific">Pseudomicrostroma glucosiphilum</name>
    <dbReference type="NCBI Taxonomy" id="1684307"/>
    <lineage>
        <taxon>Eukaryota</taxon>
        <taxon>Fungi</taxon>
        <taxon>Dikarya</taxon>
        <taxon>Basidiomycota</taxon>
        <taxon>Ustilaginomycotina</taxon>
        <taxon>Exobasidiomycetes</taxon>
        <taxon>Microstromatales</taxon>
        <taxon>Microstromatales incertae sedis</taxon>
        <taxon>Pseudomicrostroma</taxon>
    </lineage>
</organism>
<dbReference type="OrthoDB" id="668540at2759"/>
<dbReference type="CDD" id="cd07920">
    <property type="entry name" value="Pumilio"/>
    <property type="match status" value="1"/>
</dbReference>
<feature type="compositionally biased region" description="Gly residues" evidence="3">
    <location>
        <begin position="1009"/>
        <end position="1018"/>
    </location>
</feature>
<feature type="repeat" description="Pumilio" evidence="2">
    <location>
        <begin position="722"/>
        <end position="757"/>
    </location>
</feature>
<dbReference type="PANTHER" id="PTHR12537:SF13">
    <property type="entry name" value="PUMILIO HOMOLOGY DOMAIN FAMILY MEMBER 4"/>
    <property type="match status" value="1"/>
</dbReference>
<dbReference type="GO" id="GO:0005737">
    <property type="term" value="C:cytoplasm"/>
    <property type="evidence" value="ECO:0007669"/>
    <property type="project" value="TreeGrafter"/>
</dbReference>
<feature type="region of interest" description="Disordered" evidence="3">
    <location>
        <begin position="363"/>
        <end position="571"/>
    </location>
</feature>
<feature type="region of interest" description="Disordered" evidence="3">
    <location>
        <begin position="1086"/>
        <end position="1113"/>
    </location>
</feature>
<feature type="repeat" description="Pumilio" evidence="2">
    <location>
        <begin position="649"/>
        <end position="684"/>
    </location>
</feature>
<feature type="repeat" description="Pumilio" evidence="2">
    <location>
        <begin position="866"/>
        <end position="903"/>
    </location>
</feature>
<dbReference type="PANTHER" id="PTHR12537">
    <property type="entry name" value="RNA BINDING PROTEIN PUMILIO-RELATED"/>
    <property type="match status" value="1"/>
</dbReference>
<feature type="compositionally biased region" description="Gly residues" evidence="3">
    <location>
        <begin position="385"/>
        <end position="397"/>
    </location>
</feature>
<dbReference type="GO" id="GO:0003729">
    <property type="term" value="F:mRNA binding"/>
    <property type="evidence" value="ECO:0007669"/>
    <property type="project" value="TreeGrafter"/>
</dbReference>
<dbReference type="RefSeq" id="XP_025349504.1">
    <property type="nucleotide sequence ID" value="XM_025489286.1"/>
</dbReference>
<feature type="repeat" description="Pumilio" evidence="2">
    <location>
        <begin position="830"/>
        <end position="865"/>
    </location>
</feature>
<evidence type="ECO:0000256" key="3">
    <source>
        <dbReference type="SAM" id="MobiDB-lite"/>
    </source>
</evidence>
<feature type="compositionally biased region" description="Low complexity" evidence="3">
    <location>
        <begin position="173"/>
        <end position="190"/>
    </location>
</feature>
<dbReference type="Proteomes" id="UP000245942">
    <property type="component" value="Unassembled WGS sequence"/>
</dbReference>
<feature type="compositionally biased region" description="Basic and acidic residues" evidence="3">
    <location>
        <begin position="408"/>
        <end position="426"/>
    </location>
</feature>
<feature type="repeat" description="Pumilio" evidence="2">
    <location>
        <begin position="758"/>
        <end position="793"/>
    </location>
</feature>
<reference evidence="5 6" key="1">
    <citation type="journal article" date="2018" name="Mol. Biol. Evol.">
        <title>Broad Genomic Sampling Reveals a Smut Pathogenic Ancestry of the Fungal Clade Ustilaginomycotina.</title>
        <authorList>
            <person name="Kijpornyongpan T."/>
            <person name="Mondo S.J."/>
            <person name="Barry K."/>
            <person name="Sandor L."/>
            <person name="Lee J."/>
            <person name="Lipzen A."/>
            <person name="Pangilinan J."/>
            <person name="LaButti K."/>
            <person name="Hainaut M."/>
            <person name="Henrissat B."/>
            <person name="Grigoriev I.V."/>
            <person name="Spatafora J.W."/>
            <person name="Aime M.C."/>
        </authorList>
    </citation>
    <scope>NUCLEOTIDE SEQUENCE [LARGE SCALE GENOMIC DNA]</scope>
    <source>
        <strain evidence="5 6">MCA 4718</strain>
    </source>
</reference>
<dbReference type="SMART" id="SM00025">
    <property type="entry name" value="Pumilio"/>
    <property type="match status" value="8"/>
</dbReference>
<dbReference type="GeneID" id="37011020"/>
<dbReference type="InterPro" id="IPR033133">
    <property type="entry name" value="PUM-HD"/>
</dbReference>
<accession>A0A316UBW4</accession>
<dbReference type="InterPro" id="IPR033712">
    <property type="entry name" value="Pumilio_RNA-bd"/>
</dbReference>
<dbReference type="STRING" id="1684307.A0A316UBW4"/>
<feature type="repeat" description="Pumilio" evidence="2">
    <location>
        <begin position="685"/>
        <end position="721"/>
    </location>
</feature>
<feature type="region of interest" description="Disordered" evidence="3">
    <location>
        <begin position="291"/>
        <end position="310"/>
    </location>
</feature>
<dbReference type="EMBL" id="KZ819323">
    <property type="protein sequence ID" value="PWN22344.1"/>
    <property type="molecule type" value="Genomic_DNA"/>
</dbReference>
<gene>
    <name evidence="5" type="ORF">BCV69DRAFT_141314</name>
</gene>
<sequence>MEPSGRQSEHKLSQNNSPSNEAEAKRLSLGPSPIGSERGPSPSAPGSNANASAASLPSGGRNSGEFDSMNSSGILDPSDTEGIKARLERKRLEHEHQREIQRQKFEEQMRTLEQQQREEEASLLRQEDGKGAVAENTTSASAQAPRSSLDAARPTASTTGAPSYSTNLGKSPSAQLISSLRASAASSPTSNALGSGLTGENDTEDGWNGSNVPGLAPLSNTRSNSSTRRSSRDTTLPPSGRESGTGANDLASSFNRLNVGSGGGGSAPGTASGGRPVSASLAPGVSRLLSRNNQGYEGAGTNGSEVGGSAGMTPVFNERFLFDDELDNEDSAFVKKYNLSDDDDKFPVLLRNDKFAAMPNQLSTSSAALDLAPLSKNDARYNSRGPGGEGANAGGDGPRLSEWPQFEGRGREDQFIDRRGRSERNSPRLSGGNPAMRPLGIGQTPNRGGVGAPQDRQVSLGGGPGASPSPHAVGQGSYGGMAARGSLTNRPHLGDDSVNGPSAFHGNGASGRNDGANGPRLSSGQHTGPRDDAGNFPGFGMDGSSNRRFGSMPPSGPFDDDGSQNRNSGFYSGFGNGTGINSAFGYGGPDENLTADELAARKGELDINTRLEDLQGEIFTLCKDQHGCRYLQKKLEEGVPTYRDMIFAETFSHFADLMTDPFGNYLCQKMLEFCTDEQRDLIVESVSSELVTISLNMHGTRAVQKTIDFLSTSRQIHSIIMALSMNVVTLIKDLNGNHVIQKCLNRLGCEDNQFIYNAVAAHCVEVATHRHGCCVLQRCVDHASDKQRVQLVQEITYNALTLVQDPFGNYVVQYILDLNDARFTEAVIRQFIGNVCLLSVQKFSSNVIEKCIRVSPDSVRRLLVEELLNRARLEKLLRDSFANYVVQTALDYSDPIQRAQLVECIRPILPMIRNTPYGKRIQSKLQRESFDMAGPGGMGGGAGGMMGGGNLPPPGSAAGNAHYQQLLAAAAQQQQQHYQTMAALAAAQGQGHGAPSRHQQPHHAMGYPPSGGGYGRGGPSSVSALPPPHQLYGGMDNGPAPPTGPSRGYGSPSGNRYGGGAPRAGLAPRSMMGGLGGGYGGYGGANGGGAGGAGGHGRGHYQPPSVGYGQGPF</sequence>
<evidence type="ECO:0000313" key="6">
    <source>
        <dbReference type="Proteomes" id="UP000245942"/>
    </source>
</evidence>
<dbReference type="SUPFAM" id="SSF48371">
    <property type="entry name" value="ARM repeat"/>
    <property type="match status" value="1"/>
</dbReference>
<dbReference type="PROSITE" id="PS50303">
    <property type="entry name" value="PUM_HD"/>
    <property type="match status" value="1"/>
</dbReference>
<dbReference type="InterPro" id="IPR011989">
    <property type="entry name" value="ARM-like"/>
</dbReference>
<feature type="repeat" description="Pumilio" evidence="2">
    <location>
        <begin position="794"/>
        <end position="829"/>
    </location>
</feature>
<evidence type="ECO:0000259" key="4">
    <source>
        <dbReference type="PROSITE" id="PS50303"/>
    </source>
</evidence>
<feature type="compositionally biased region" description="Polar residues" evidence="3">
    <location>
        <begin position="155"/>
        <end position="172"/>
    </location>
</feature>
<proteinExistence type="predicted"/>
<feature type="region of interest" description="Disordered" evidence="3">
    <location>
        <begin position="1"/>
        <end position="282"/>
    </location>
</feature>
<dbReference type="InterPro" id="IPR016024">
    <property type="entry name" value="ARM-type_fold"/>
</dbReference>
<evidence type="ECO:0000256" key="2">
    <source>
        <dbReference type="PROSITE-ProRule" id="PRU00317"/>
    </source>
</evidence>
<dbReference type="GO" id="GO:0010608">
    <property type="term" value="P:post-transcriptional regulation of gene expression"/>
    <property type="evidence" value="ECO:0007669"/>
    <property type="project" value="TreeGrafter"/>
</dbReference>
<dbReference type="Pfam" id="PF00806">
    <property type="entry name" value="PUF"/>
    <property type="match status" value="8"/>
</dbReference>
<evidence type="ECO:0000313" key="5">
    <source>
        <dbReference type="EMBL" id="PWN22344.1"/>
    </source>
</evidence>
<dbReference type="InterPro" id="IPR001313">
    <property type="entry name" value="Pumilio_RNA-bd_rpt"/>
</dbReference>
<feature type="compositionally biased region" description="Gly residues" evidence="3">
    <location>
        <begin position="297"/>
        <end position="310"/>
    </location>
</feature>
<name>A0A316UBW4_9BASI</name>
<feature type="region of interest" description="Disordered" evidence="3">
    <location>
        <begin position="989"/>
        <end position="1063"/>
    </location>
</feature>
<protein>
    <submittedName>
        <fullName evidence="5">ARM repeat-containing protein</fullName>
    </submittedName>
</protein>
<dbReference type="FunFam" id="1.25.10.10:FF:000237">
    <property type="entry name" value="Pumilio homolog 9"/>
    <property type="match status" value="1"/>
</dbReference>
<feature type="compositionally biased region" description="Polar residues" evidence="3">
    <location>
        <begin position="135"/>
        <end position="146"/>
    </location>
</feature>
<keyword evidence="1" id="KW-0677">Repeat</keyword>
<feature type="compositionally biased region" description="Gly residues" evidence="3">
    <location>
        <begin position="1086"/>
        <end position="1096"/>
    </location>
</feature>
<dbReference type="AlphaFoldDB" id="A0A316UBW4"/>
<feature type="domain" description="PUM-HD" evidence="4">
    <location>
        <begin position="590"/>
        <end position="929"/>
    </location>
</feature>
<dbReference type="PROSITE" id="PS50302">
    <property type="entry name" value="PUM"/>
    <property type="match status" value="8"/>
</dbReference>
<feature type="compositionally biased region" description="Low complexity" evidence="3">
    <location>
        <begin position="39"/>
        <end position="60"/>
    </location>
</feature>
<keyword evidence="6" id="KW-1185">Reference proteome</keyword>
<evidence type="ECO:0000256" key="1">
    <source>
        <dbReference type="ARBA" id="ARBA00022737"/>
    </source>
</evidence>